<evidence type="ECO:0000256" key="2">
    <source>
        <dbReference type="SAM" id="Phobius"/>
    </source>
</evidence>
<keyword evidence="4" id="KW-1185">Reference proteome</keyword>
<feature type="transmembrane region" description="Helical" evidence="2">
    <location>
        <begin position="130"/>
        <end position="148"/>
    </location>
</feature>
<feature type="transmembrane region" description="Helical" evidence="2">
    <location>
        <begin position="160"/>
        <end position="179"/>
    </location>
</feature>
<accession>A0ABP4S9J6</accession>
<organism evidence="3 4">
    <name type="scientific">Fodinicola feengrottensis</name>
    <dbReference type="NCBI Taxonomy" id="435914"/>
    <lineage>
        <taxon>Bacteria</taxon>
        <taxon>Bacillati</taxon>
        <taxon>Actinomycetota</taxon>
        <taxon>Actinomycetes</taxon>
        <taxon>Mycobacteriales</taxon>
        <taxon>Fodinicola</taxon>
    </lineage>
</organism>
<feature type="transmembrane region" description="Helical" evidence="2">
    <location>
        <begin position="95"/>
        <end position="118"/>
    </location>
</feature>
<sequence>MVLTVSHDAAACAGATDIAPPATNAATTVTAVTQLIFRTPNSPHAQESTNVRANRRSAPRTDPHRSLTFQVVTYFAGLRNIPAKRKHTLAEYRPWQLHVGWGLMLVSWLGMLGASVVGMITSPKTSGTDVFWVTFWGLAVSALLVRGWWGGPSAWTYLKLLAQVLGVLTLVGLVAITAVELPYAHLEVSLLIYYVPGLLGGLALLTAGLLLNTRHVRLWYAGT</sequence>
<evidence type="ECO:0000313" key="3">
    <source>
        <dbReference type="EMBL" id="GAA1668253.1"/>
    </source>
</evidence>
<gene>
    <name evidence="3" type="ORF">GCM10009765_16940</name>
</gene>
<protein>
    <submittedName>
        <fullName evidence="3">Uncharacterized protein</fullName>
    </submittedName>
</protein>
<feature type="transmembrane region" description="Helical" evidence="2">
    <location>
        <begin position="191"/>
        <end position="211"/>
    </location>
</feature>
<keyword evidence="2" id="KW-1133">Transmembrane helix</keyword>
<name>A0ABP4S9J6_9ACTN</name>
<keyword evidence="2" id="KW-0812">Transmembrane</keyword>
<dbReference type="Proteomes" id="UP001500618">
    <property type="component" value="Unassembled WGS sequence"/>
</dbReference>
<feature type="compositionally biased region" description="Polar residues" evidence="1">
    <location>
        <begin position="41"/>
        <end position="52"/>
    </location>
</feature>
<evidence type="ECO:0000256" key="1">
    <source>
        <dbReference type="SAM" id="MobiDB-lite"/>
    </source>
</evidence>
<proteinExistence type="predicted"/>
<feature type="region of interest" description="Disordered" evidence="1">
    <location>
        <begin position="41"/>
        <end position="62"/>
    </location>
</feature>
<dbReference type="EMBL" id="BAAANY010000007">
    <property type="protein sequence ID" value="GAA1668253.1"/>
    <property type="molecule type" value="Genomic_DNA"/>
</dbReference>
<comment type="caution">
    <text evidence="3">The sequence shown here is derived from an EMBL/GenBank/DDBJ whole genome shotgun (WGS) entry which is preliminary data.</text>
</comment>
<reference evidence="4" key="1">
    <citation type="journal article" date="2019" name="Int. J. Syst. Evol. Microbiol.">
        <title>The Global Catalogue of Microorganisms (GCM) 10K type strain sequencing project: providing services to taxonomists for standard genome sequencing and annotation.</title>
        <authorList>
            <consortium name="The Broad Institute Genomics Platform"/>
            <consortium name="The Broad Institute Genome Sequencing Center for Infectious Disease"/>
            <person name="Wu L."/>
            <person name="Ma J."/>
        </authorList>
    </citation>
    <scope>NUCLEOTIDE SEQUENCE [LARGE SCALE GENOMIC DNA]</scope>
    <source>
        <strain evidence="4">JCM 14718</strain>
    </source>
</reference>
<keyword evidence="2" id="KW-0472">Membrane</keyword>
<evidence type="ECO:0000313" key="4">
    <source>
        <dbReference type="Proteomes" id="UP001500618"/>
    </source>
</evidence>